<dbReference type="Proteomes" id="UP000266673">
    <property type="component" value="Unassembled WGS sequence"/>
</dbReference>
<accession>A0A397V8M9</accession>
<dbReference type="OrthoDB" id="6339427at2759"/>
<dbReference type="EMBL" id="QKWP01000516">
    <property type="protein sequence ID" value="RIB18785.1"/>
    <property type="molecule type" value="Genomic_DNA"/>
</dbReference>
<proteinExistence type="predicted"/>
<dbReference type="STRING" id="44941.A0A397V8M9"/>
<keyword evidence="2" id="KW-1185">Reference proteome</keyword>
<reference evidence="1 2" key="1">
    <citation type="submission" date="2018-06" db="EMBL/GenBank/DDBJ databases">
        <title>Comparative genomics reveals the genomic features of Rhizophagus irregularis, R. cerebriforme, R. diaphanum and Gigaspora rosea, and their symbiotic lifestyle signature.</title>
        <authorList>
            <person name="Morin E."/>
            <person name="San Clemente H."/>
            <person name="Chen E.C.H."/>
            <person name="De La Providencia I."/>
            <person name="Hainaut M."/>
            <person name="Kuo A."/>
            <person name="Kohler A."/>
            <person name="Murat C."/>
            <person name="Tang N."/>
            <person name="Roy S."/>
            <person name="Loubradou J."/>
            <person name="Henrissat B."/>
            <person name="Grigoriev I.V."/>
            <person name="Corradi N."/>
            <person name="Roux C."/>
            <person name="Martin F.M."/>
        </authorList>
    </citation>
    <scope>NUCLEOTIDE SEQUENCE [LARGE SCALE GENOMIC DNA]</scope>
    <source>
        <strain evidence="1 2">DAOM 194757</strain>
    </source>
</reference>
<dbReference type="AlphaFoldDB" id="A0A397V8M9"/>
<evidence type="ECO:0000313" key="1">
    <source>
        <dbReference type="EMBL" id="RIB18785.1"/>
    </source>
</evidence>
<gene>
    <name evidence="1" type="ORF">C2G38_2183601</name>
</gene>
<name>A0A397V8M9_9GLOM</name>
<organism evidence="1 2">
    <name type="scientific">Gigaspora rosea</name>
    <dbReference type="NCBI Taxonomy" id="44941"/>
    <lineage>
        <taxon>Eukaryota</taxon>
        <taxon>Fungi</taxon>
        <taxon>Fungi incertae sedis</taxon>
        <taxon>Mucoromycota</taxon>
        <taxon>Glomeromycotina</taxon>
        <taxon>Glomeromycetes</taxon>
        <taxon>Diversisporales</taxon>
        <taxon>Gigasporaceae</taxon>
        <taxon>Gigaspora</taxon>
    </lineage>
</organism>
<evidence type="ECO:0000313" key="2">
    <source>
        <dbReference type="Proteomes" id="UP000266673"/>
    </source>
</evidence>
<sequence>MNFKILILGAGYGTQLQRDILQDTSQKYSHLLGSPKALLPVGVGGDTLFLRDFNFNKLFDQFSTFNDGCLVTTYTIQEIFSLLQSPL</sequence>
<comment type="caution">
    <text evidence="1">The sequence shown here is derived from an EMBL/GenBank/DDBJ whole genome shotgun (WGS) entry which is preliminary data.</text>
</comment>
<protein>
    <submittedName>
        <fullName evidence="1">Uncharacterized protein</fullName>
    </submittedName>
</protein>